<evidence type="ECO:0000259" key="2">
    <source>
        <dbReference type="Pfam" id="PF02371"/>
    </source>
</evidence>
<name>A0A2D1U1T9_9SPHI</name>
<organism evidence="3 4">
    <name type="scientific">Pedobacter ginsengisoli</name>
    <dbReference type="NCBI Taxonomy" id="363852"/>
    <lineage>
        <taxon>Bacteria</taxon>
        <taxon>Pseudomonadati</taxon>
        <taxon>Bacteroidota</taxon>
        <taxon>Sphingobacteriia</taxon>
        <taxon>Sphingobacteriales</taxon>
        <taxon>Sphingobacteriaceae</taxon>
        <taxon>Pedobacter</taxon>
    </lineage>
</organism>
<dbReference type="InterPro" id="IPR002525">
    <property type="entry name" value="Transp_IS110-like_N"/>
</dbReference>
<protein>
    <submittedName>
        <fullName evidence="3">Uncharacterized protein</fullName>
    </submittedName>
</protein>
<dbReference type="PANTHER" id="PTHR33055">
    <property type="entry name" value="TRANSPOSASE FOR INSERTION SEQUENCE ELEMENT IS1111A"/>
    <property type="match status" value="1"/>
</dbReference>
<dbReference type="GO" id="GO:0006313">
    <property type="term" value="P:DNA transposition"/>
    <property type="evidence" value="ECO:0007669"/>
    <property type="project" value="InterPro"/>
</dbReference>
<reference evidence="3 4" key="1">
    <citation type="submission" date="2017-10" db="EMBL/GenBank/DDBJ databases">
        <title>Whole genome of Pedobacter ginsengisoli T01R-27 isolated from tomato rhizosphere.</title>
        <authorList>
            <person name="Weon H.-Y."/>
            <person name="Lee S.A."/>
            <person name="Sang M.K."/>
            <person name="Song J."/>
        </authorList>
    </citation>
    <scope>NUCLEOTIDE SEQUENCE [LARGE SCALE GENOMIC DNA]</scope>
    <source>
        <strain evidence="3 4">T01R-27</strain>
    </source>
</reference>
<feature type="domain" description="Transposase IS110-like N-terminal" evidence="1">
    <location>
        <begin position="13"/>
        <end position="151"/>
    </location>
</feature>
<dbReference type="Proteomes" id="UP000223749">
    <property type="component" value="Chromosome"/>
</dbReference>
<evidence type="ECO:0000313" key="3">
    <source>
        <dbReference type="EMBL" id="ATP55563.1"/>
    </source>
</evidence>
<evidence type="ECO:0000259" key="1">
    <source>
        <dbReference type="Pfam" id="PF01548"/>
    </source>
</evidence>
<dbReference type="GO" id="GO:0004803">
    <property type="term" value="F:transposase activity"/>
    <property type="evidence" value="ECO:0007669"/>
    <property type="project" value="InterPro"/>
</dbReference>
<gene>
    <name evidence="3" type="ORF">CPT03_03330</name>
</gene>
<dbReference type="EMBL" id="CP024091">
    <property type="protein sequence ID" value="ATP55563.1"/>
    <property type="molecule type" value="Genomic_DNA"/>
</dbReference>
<dbReference type="AlphaFoldDB" id="A0A2D1U1T9"/>
<dbReference type="KEGG" id="pgs:CPT03_03330"/>
<dbReference type="GO" id="GO:0003677">
    <property type="term" value="F:DNA binding"/>
    <property type="evidence" value="ECO:0007669"/>
    <property type="project" value="InterPro"/>
</dbReference>
<dbReference type="Pfam" id="PF01548">
    <property type="entry name" value="DEDD_Tnp_IS110"/>
    <property type="match status" value="1"/>
</dbReference>
<proteinExistence type="predicted"/>
<dbReference type="OrthoDB" id="964423at2"/>
<dbReference type="RefSeq" id="WP_099437511.1">
    <property type="nucleotide sequence ID" value="NZ_CP024091.1"/>
</dbReference>
<dbReference type="Pfam" id="PF02371">
    <property type="entry name" value="Transposase_20"/>
    <property type="match status" value="1"/>
</dbReference>
<sequence>MREKKLSLIKYFIGIDVSKATFNYCIRYGGGSIINGKVSNNIESIKEFVSSLKEISGFKMGSAVFGMEVTGVYGLVLMNTLIKLRGKVVVEPAMRIKNSLGIIRGKNDKLDAARIARYLIKNLPELKLWLPRRKIIDELSSLSTLRERMVRISGMMTTPLNEDDGFIDEKISLTNIRLCNQSIKDVNELVKNIEQKIKALWTEDDSCNRLMKVMLSVMGIGDVIALQMLIHTNEFKSITTARTFASYCGVAPFTYDSGTSVKKTARVSPVANKKIKSLLHNAVRTCIGFDPEIRAYYKRRVEVDKKNKMSIINAIKFKLICRVFACVRHDRYYEKGYVSKAPELVNKISSSNHL</sequence>
<dbReference type="InterPro" id="IPR047650">
    <property type="entry name" value="Transpos_IS110"/>
</dbReference>
<keyword evidence="4" id="KW-1185">Reference proteome</keyword>
<evidence type="ECO:0000313" key="4">
    <source>
        <dbReference type="Proteomes" id="UP000223749"/>
    </source>
</evidence>
<feature type="domain" description="Transposase IS116/IS110/IS902 C-terminal" evidence="2">
    <location>
        <begin position="213"/>
        <end position="298"/>
    </location>
</feature>
<dbReference type="PANTHER" id="PTHR33055:SF3">
    <property type="entry name" value="PUTATIVE TRANSPOSASE FOR IS117-RELATED"/>
    <property type="match status" value="1"/>
</dbReference>
<dbReference type="InterPro" id="IPR003346">
    <property type="entry name" value="Transposase_20"/>
</dbReference>
<accession>A0A2D1U1T9</accession>